<evidence type="ECO:0000313" key="2">
    <source>
        <dbReference type="EMBL" id="RYC70854.1"/>
    </source>
</evidence>
<keyword evidence="3" id="KW-1185">Reference proteome</keyword>
<reference evidence="2 3" key="1">
    <citation type="submission" date="2019-01" db="EMBL/GenBank/DDBJ databases">
        <title>Spirosoma flava sp. nov., a propanil-degrading bacterium isolated from herbicide-contaminated soil.</title>
        <authorList>
            <person name="Zhang L."/>
            <person name="Jiang J.-D."/>
        </authorList>
    </citation>
    <scope>NUCLEOTIDE SEQUENCE [LARGE SCALE GENOMIC DNA]</scope>
    <source>
        <strain evidence="2 3">TY50</strain>
    </source>
</reference>
<evidence type="ECO:0000313" key="3">
    <source>
        <dbReference type="Proteomes" id="UP000290407"/>
    </source>
</evidence>
<dbReference type="RefSeq" id="WP_129599339.1">
    <property type="nucleotide sequence ID" value="NZ_SBLB01000001.1"/>
</dbReference>
<dbReference type="EMBL" id="SBLB01000001">
    <property type="protein sequence ID" value="RYC70854.1"/>
    <property type="molecule type" value="Genomic_DNA"/>
</dbReference>
<protein>
    <submittedName>
        <fullName evidence="2">SHOCT domain-containing protein</fullName>
    </submittedName>
</protein>
<proteinExistence type="predicted"/>
<dbReference type="AlphaFoldDB" id="A0A4Q2UN66"/>
<gene>
    <name evidence="2" type="ORF">EQG79_01500</name>
</gene>
<evidence type="ECO:0000259" key="1">
    <source>
        <dbReference type="Pfam" id="PF09851"/>
    </source>
</evidence>
<name>A0A4Q2UN66_9BACT</name>
<feature type="domain" description="SHOCT" evidence="1">
    <location>
        <begin position="148"/>
        <end position="175"/>
    </location>
</feature>
<dbReference type="Proteomes" id="UP000290407">
    <property type="component" value="Unassembled WGS sequence"/>
</dbReference>
<dbReference type="Pfam" id="PF09851">
    <property type="entry name" value="SHOCT"/>
    <property type="match status" value="1"/>
</dbReference>
<organism evidence="2 3">
    <name type="scientific">Spirosoma sordidisoli</name>
    <dbReference type="NCBI Taxonomy" id="2502893"/>
    <lineage>
        <taxon>Bacteria</taxon>
        <taxon>Pseudomonadati</taxon>
        <taxon>Bacteroidota</taxon>
        <taxon>Cytophagia</taxon>
        <taxon>Cytophagales</taxon>
        <taxon>Cytophagaceae</taxon>
        <taxon>Spirosoma</taxon>
    </lineage>
</organism>
<comment type="caution">
    <text evidence="2">The sequence shown here is derived from an EMBL/GenBank/DDBJ whole genome shotgun (WGS) entry which is preliminary data.</text>
</comment>
<dbReference type="InterPro" id="IPR018649">
    <property type="entry name" value="SHOCT"/>
</dbReference>
<sequence>MRFIATVIFVAVLGNAYGQASLYGKKQEGPLTLEGGKQVSVGDTIHFGRGTMPGGDFKYIQTPANAIVGLAESSLPHQWGGRFAIVNAIRTNETKRFGKKTYVVVSAGRNAMIEIEPAIEVGEVVAINSQSVKTKNATNSSSTVSVADELIKLKQLLDAGAISQGEYDQQKKKLLNP</sequence>
<accession>A0A4Q2UN66</accession>